<feature type="signal peptide" evidence="1">
    <location>
        <begin position="1"/>
        <end position="20"/>
    </location>
</feature>
<sequence>MLTRLIRLLCACLLSTTAYAHSELPSAEWCAQGRPIEVASFRLEEAAIRSQTDAVCDSEGKAAAKTCGQFDDDYSRTMSAARRFCGQFAAARLDGDFGSTSPLISGPRSFLSDTHHQRFRLRMGVEGICLRCEALAAPPVMAPRGD</sequence>
<evidence type="ECO:0000313" key="3">
    <source>
        <dbReference type="Proteomes" id="UP000613768"/>
    </source>
</evidence>
<dbReference type="Proteomes" id="UP000613768">
    <property type="component" value="Unassembled WGS sequence"/>
</dbReference>
<feature type="chain" id="PRO_5043554204" evidence="1">
    <location>
        <begin position="21"/>
        <end position="146"/>
    </location>
</feature>
<comment type="caution">
    <text evidence="2">The sequence shown here is derived from an EMBL/GenBank/DDBJ whole genome shotgun (WGS) entry which is preliminary data.</text>
</comment>
<dbReference type="AlphaFoldDB" id="A0AAW3ZP18"/>
<keyword evidence="1" id="KW-0732">Signal</keyword>
<dbReference type="EMBL" id="JACYTR010000070">
    <property type="protein sequence ID" value="MBD8527895.1"/>
    <property type="molecule type" value="Genomic_DNA"/>
</dbReference>
<organism evidence="2 3">
    <name type="scientific">Pseudomarimonas arenosa</name>
    <dbReference type="NCBI Taxonomy" id="2774145"/>
    <lineage>
        <taxon>Bacteria</taxon>
        <taxon>Pseudomonadati</taxon>
        <taxon>Pseudomonadota</taxon>
        <taxon>Gammaproteobacteria</taxon>
        <taxon>Lysobacterales</taxon>
        <taxon>Lysobacteraceae</taxon>
        <taxon>Pseudomarimonas</taxon>
    </lineage>
</organism>
<protein>
    <submittedName>
        <fullName evidence="2">Uncharacterized protein</fullName>
    </submittedName>
</protein>
<accession>A0AAW3ZP18</accession>
<keyword evidence="3" id="KW-1185">Reference proteome</keyword>
<evidence type="ECO:0000313" key="2">
    <source>
        <dbReference type="EMBL" id="MBD8527895.1"/>
    </source>
</evidence>
<evidence type="ECO:0000256" key="1">
    <source>
        <dbReference type="SAM" id="SignalP"/>
    </source>
</evidence>
<gene>
    <name evidence="2" type="ORF">IFO71_19280</name>
</gene>
<name>A0AAW3ZP18_9GAMM</name>
<dbReference type="RefSeq" id="WP_192031316.1">
    <property type="nucleotide sequence ID" value="NZ_JACYTR010000070.1"/>
</dbReference>
<proteinExistence type="predicted"/>
<reference evidence="2 3" key="1">
    <citation type="submission" date="2020-09" db="EMBL/GenBank/DDBJ databases">
        <title>Pseudoxanthomonas sp. CAU 1598 isolated from sand of Yaerae Beach.</title>
        <authorList>
            <person name="Kim W."/>
        </authorList>
    </citation>
    <scope>NUCLEOTIDE SEQUENCE [LARGE SCALE GENOMIC DNA]</scope>
    <source>
        <strain evidence="2 3">CAU 1598</strain>
    </source>
</reference>